<dbReference type="Proteomes" id="UP001500571">
    <property type="component" value="Unassembled WGS sequence"/>
</dbReference>
<name>A0ABN2REI9_9ACTN</name>
<evidence type="ECO:0000256" key="2">
    <source>
        <dbReference type="SAM" id="Phobius"/>
    </source>
</evidence>
<feature type="transmembrane region" description="Helical" evidence="2">
    <location>
        <begin position="44"/>
        <end position="65"/>
    </location>
</feature>
<keyword evidence="2" id="KW-0812">Transmembrane</keyword>
<reference evidence="3 4" key="1">
    <citation type="journal article" date="2019" name="Int. J. Syst. Evol. Microbiol.">
        <title>The Global Catalogue of Microorganisms (GCM) 10K type strain sequencing project: providing services to taxonomists for standard genome sequencing and annotation.</title>
        <authorList>
            <consortium name="The Broad Institute Genomics Platform"/>
            <consortium name="The Broad Institute Genome Sequencing Center for Infectious Disease"/>
            <person name="Wu L."/>
            <person name="Ma J."/>
        </authorList>
    </citation>
    <scope>NUCLEOTIDE SEQUENCE [LARGE SCALE GENOMIC DNA]</scope>
    <source>
        <strain evidence="3 4">JCM 15309</strain>
    </source>
</reference>
<dbReference type="EMBL" id="BAAAPB010000003">
    <property type="protein sequence ID" value="GAA1967834.1"/>
    <property type="molecule type" value="Genomic_DNA"/>
</dbReference>
<feature type="region of interest" description="Disordered" evidence="1">
    <location>
        <begin position="68"/>
        <end position="87"/>
    </location>
</feature>
<keyword evidence="2" id="KW-1133">Transmembrane helix</keyword>
<organism evidence="3 4">
    <name type="scientific">Nocardioides panacihumi</name>
    <dbReference type="NCBI Taxonomy" id="400774"/>
    <lineage>
        <taxon>Bacteria</taxon>
        <taxon>Bacillati</taxon>
        <taxon>Actinomycetota</taxon>
        <taxon>Actinomycetes</taxon>
        <taxon>Propionibacteriales</taxon>
        <taxon>Nocardioidaceae</taxon>
        <taxon>Nocardioides</taxon>
    </lineage>
</organism>
<keyword evidence="4" id="KW-1185">Reference proteome</keyword>
<evidence type="ECO:0000313" key="3">
    <source>
        <dbReference type="EMBL" id="GAA1967834.1"/>
    </source>
</evidence>
<dbReference type="RefSeq" id="WP_344046150.1">
    <property type="nucleotide sequence ID" value="NZ_BAAAPB010000003.1"/>
</dbReference>
<keyword evidence="2" id="KW-0472">Membrane</keyword>
<comment type="caution">
    <text evidence="3">The sequence shown here is derived from an EMBL/GenBank/DDBJ whole genome shotgun (WGS) entry which is preliminary data.</text>
</comment>
<proteinExistence type="predicted"/>
<protein>
    <submittedName>
        <fullName evidence="3">Uncharacterized protein</fullName>
    </submittedName>
</protein>
<evidence type="ECO:0000313" key="4">
    <source>
        <dbReference type="Proteomes" id="UP001500571"/>
    </source>
</evidence>
<evidence type="ECO:0000256" key="1">
    <source>
        <dbReference type="SAM" id="MobiDB-lite"/>
    </source>
</evidence>
<accession>A0ABN2REI9</accession>
<gene>
    <name evidence="3" type="ORF">GCM10009798_30250</name>
</gene>
<sequence length="369" mass="38303">MHDLEQAFRSALTELADDADASPAVVRQVVARARSGVGRRRRSAFLAVAGVAAAVVVVAGGIAVLQRPPDGGKGAASPTPSLNPPSVAPSMPGGYRLELWHDVGVYVPALWGWGSAPTSVGGGAPVLCGAGVVQEDGHRVDNPTLPYVGRPVVLSGTCDGSWAHERPQAAYVWIGGDVPPGSVDLGGGWVRQTVDVGDVAVSVATDDSALRQSILASAHRVTGDCQPRLDNPPVPGGTTAADFIPVSMTVCAYAASSTKLDYDLLYEQELTMGPAKYLVDAVDHARPMGPASCFSASGGEWALLRLRGNGGSFRDYVVDMSCPSIVDPSGTQHVLDQETVICWAVGGINAVLHSHPLVDVPDRFIPPLP</sequence>